<dbReference type="AlphaFoldDB" id="A0A975B2W4"/>
<sequence>MSIKTVNVFLNQRGKKISVGRLAYKDEVIYFEYEKEFLDSKLELSPYKVPLRSGVLVCDDNVFEGLYGLFGDSLPDGWGRLLLDRHFLNSGIDYSDITPLDRLSYIGKYGIGALSYEPIIDELQSTTSDEVVLDDLAEASKEILQGDSQIMLDELITMGGSSAGARPKIMIQLSDDKKSIIHGAQNLQSNYQHWMVKFPSSHDSQDIAKIEYAYSLMAKDAGITMSDTILLASNNNSYFATKRFDRDGDNRIHIHSVAGLTHSDFRFPTLDYDDLLGLTLHLNKDVNELSKMFRLAVFNLFTHNRDDHAKNFSYLMQEDGRWILAPAYDLTFSYGPGGEHSTTYLGLGKEPTSETLIKLAKKHDISNALEIIQEIKVVVNNFKFYANKVSLKSASYEPINKVLSRIK</sequence>
<evidence type="ECO:0000256" key="1">
    <source>
        <dbReference type="ARBA" id="ARBA00010164"/>
    </source>
</evidence>
<geneLocation type="plasmid" evidence="6 7">
    <name>pSULFM1</name>
</geneLocation>
<dbReference type="Pfam" id="PF07804">
    <property type="entry name" value="HipA_C"/>
    <property type="match status" value="1"/>
</dbReference>
<dbReference type="InterPro" id="IPR012893">
    <property type="entry name" value="HipA-like_C"/>
</dbReference>
<dbReference type="PANTHER" id="PTHR37419:SF8">
    <property type="entry name" value="TOXIN YJJJ"/>
    <property type="match status" value="1"/>
</dbReference>
<dbReference type="PANTHER" id="PTHR37419">
    <property type="entry name" value="SERINE/THREONINE-PROTEIN KINASE TOXIN HIPA"/>
    <property type="match status" value="1"/>
</dbReference>
<evidence type="ECO:0000259" key="4">
    <source>
        <dbReference type="Pfam" id="PF07804"/>
    </source>
</evidence>
<organism evidence="6 7">
    <name type="scientific">Sulfurimonas aquatica</name>
    <dbReference type="NCBI Taxonomy" id="2672570"/>
    <lineage>
        <taxon>Bacteria</taxon>
        <taxon>Pseudomonadati</taxon>
        <taxon>Campylobacterota</taxon>
        <taxon>Epsilonproteobacteria</taxon>
        <taxon>Campylobacterales</taxon>
        <taxon>Sulfurimonadaceae</taxon>
        <taxon>Sulfurimonas</taxon>
    </lineage>
</organism>
<keyword evidence="3" id="KW-0418">Kinase</keyword>
<feature type="domain" description="HipA N-terminal subdomain 1" evidence="5">
    <location>
        <begin position="16"/>
        <end position="116"/>
    </location>
</feature>
<keyword evidence="2" id="KW-0808">Transferase</keyword>
<keyword evidence="7" id="KW-1185">Reference proteome</keyword>
<proteinExistence type="inferred from homology"/>
<reference evidence="6" key="1">
    <citation type="submission" date="2019-11" db="EMBL/GenBank/DDBJ databases">
        <authorList>
            <person name="Kojima H."/>
        </authorList>
    </citation>
    <scope>NUCLEOTIDE SEQUENCE</scope>
    <source>
        <strain evidence="6">H1576</strain>
        <plasmid evidence="6">pSULFM1</plasmid>
    </source>
</reference>
<gene>
    <name evidence="6" type="ORF">GJV85_13410</name>
</gene>
<evidence type="ECO:0000313" key="7">
    <source>
        <dbReference type="Proteomes" id="UP000671852"/>
    </source>
</evidence>
<evidence type="ECO:0000259" key="5">
    <source>
        <dbReference type="Pfam" id="PF13657"/>
    </source>
</evidence>
<evidence type="ECO:0000256" key="2">
    <source>
        <dbReference type="ARBA" id="ARBA00022679"/>
    </source>
</evidence>
<evidence type="ECO:0000256" key="3">
    <source>
        <dbReference type="ARBA" id="ARBA00022777"/>
    </source>
</evidence>
<evidence type="ECO:0000313" key="6">
    <source>
        <dbReference type="EMBL" id="QSZ43168.1"/>
    </source>
</evidence>
<dbReference type="Pfam" id="PF13657">
    <property type="entry name" value="Couple_hipA"/>
    <property type="match status" value="1"/>
</dbReference>
<protein>
    <submittedName>
        <fullName evidence="6">Type II toxin-antitoxin system HipA family toxin</fullName>
    </submittedName>
</protein>
<name>A0A975B2W4_9BACT</name>
<dbReference type="InterPro" id="IPR052028">
    <property type="entry name" value="HipA_Ser/Thr_kinase"/>
</dbReference>
<dbReference type="InterPro" id="IPR017508">
    <property type="entry name" value="HipA_N1"/>
</dbReference>
<dbReference type="Proteomes" id="UP000671852">
    <property type="component" value="Plasmid pSULFM1"/>
</dbReference>
<reference evidence="6" key="2">
    <citation type="submission" date="2021-04" db="EMBL/GenBank/DDBJ databases">
        <title>Isolation and characterization of a novel species of the genus Sulfurimonas.</title>
        <authorList>
            <person name="Fukui M."/>
        </authorList>
    </citation>
    <scope>NUCLEOTIDE SEQUENCE</scope>
    <source>
        <strain evidence="6">H1576</strain>
        <plasmid evidence="6">pSULFM1</plasmid>
    </source>
</reference>
<dbReference type="Gene3D" id="1.10.1070.20">
    <property type="match status" value="1"/>
</dbReference>
<feature type="domain" description="HipA-like C-terminal" evidence="4">
    <location>
        <begin position="161"/>
        <end position="377"/>
    </location>
</feature>
<keyword evidence="6" id="KW-0614">Plasmid</keyword>
<dbReference type="GO" id="GO:0004674">
    <property type="term" value="F:protein serine/threonine kinase activity"/>
    <property type="evidence" value="ECO:0007669"/>
    <property type="project" value="TreeGrafter"/>
</dbReference>
<dbReference type="GO" id="GO:0005829">
    <property type="term" value="C:cytosol"/>
    <property type="evidence" value="ECO:0007669"/>
    <property type="project" value="TreeGrafter"/>
</dbReference>
<dbReference type="KEGG" id="saqt:GJV85_13410"/>
<comment type="similarity">
    <text evidence="1">Belongs to the HipA Ser/Thr kinase family.</text>
</comment>
<dbReference type="RefSeq" id="WP_207563265.1">
    <property type="nucleotide sequence ID" value="NZ_CP046073.1"/>
</dbReference>
<dbReference type="EMBL" id="CP046073">
    <property type="protein sequence ID" value="QSZ43168.1"/>
    <property type="molecule type" value="Genomic_DNA"/>
</dbReference>
<accession>A0A975B2W4</accession>